<dbReference type="PANTHER" id="PTHR46223:SF3">
    <property type="entry name" value="HISTONE-LYSINE N-METHYLTRANSFERASE SET-23"/>
    <property type="match status" value="1"/>
</dbReference>
<evidence type="ECO:0000256" key="3">
    <source>
        <dbReference type="ARBA" id="ARBA00022603"/>
    </source>
</evidence>
<evidence type="ECO:0000259" key="8">
    <source>
        <dbReference type="PROSITE" id="PS50280"/>
    </source>
</evidence>
<feature type="non-terminal residue" evidence="9">
    <location>
        <position position="1"/>
    </location>
</feature>
<evidence type="ECO:0000256" key="1">
    <source>
        <dbReference type="ARBA" id="ARBA00004286"/>
    </source>
</evidence>
<keyword evidence="2" id="KW-0158">Chromosome</keyword>
<accession>A0AAV5TCJ0</accession>
<evidence type="ECO:0000256" key="2">
    <source>
        <dbReference type="ARBA" id="ARBA00022454"/>
    </source>
</evidence>
<dbReference type="PROSITE" id="PS50280">
    <property type="entry name" value="SET"/>
    <property type="match status" value="1"/>
</dbReference>
<dbReference type="InterPro" id="IPR046341">
    <property type="entry name" value="SET_dom_sf"/>
</dbReference>
<evidence type="ECO:0000256" key="7">
    <source>
        <dbReference type="ARBA" id="ARBA00022833"/>
    </source>
</evidence>
<dbReference type="InterPro" id="IPR050973">
    <property type="entry name" value="H3K9_Histone-Lys_N-MTase"/>
</dbReference>
<keyword evidence="6" id="KW-0479">Metal-binding</keyword>
<dbReference type="Proteomes" id="UP001432027">
    <property type="component" value="Unassembled WGS sequence"/>
</dbReference>
<dbReference type="GO" id="GO:0032259">
    <property type="term" value="P:methylation"/>
    <property type="evidence" value="ECO:0007669"/>
    <property type="project" value="UniProtKB-KW"/>
</dbReference>
<evidence type="ECO:0000256" key="4">
    <source>
        <dbReference type="ARBA" id="ARBA00022679"/>
    </source>
</evidence>
<dbReference type="SUPFAM" id="SSF82199">
    <property type="entry name" value="SET domain"/>
    <property type="match status" value="1"/>
</dbReference>
<dbReference type="InterPro" id="IPR001214">
    <property type="entry name" value="SET_dom"/>
</dbReference>
<organism evidence="9 10">
    <name type="scientific">Pristionchus entomophagus</name>
    <dbReference type="NCBI Taxonomy" id="358040"/>
    <lineage>
        <taxon>Eukaryota</taxon>
        <taxon>Metazoa</taxon>
        <taxon>Ecdysozoa</taxon>
        <taxon>Nematoda</taxon>
        <taxon>Chromadorea</taxon>
        <taxon>Rhabditida</taxon>
        <taxon>Rhabditina</taxon>
        <taxon>Diplogasteromorpha</taxon>
        <taxon>Diplogasteroidea</taxon>
        <taxon>Neodiplogasteridae</taxon>
        <taxon>Pristionchus</taxon>
    </lineage>
</organism>
<proteinExistence type="predicted"/>
<keyword evidence="4" id="KW-0808">Transferase</keyword>
<evidence type="ECO:0000313" key="9">
    <source>
        <dbReference type="EMBL" id="GMS91793.1"/>
    </source>
</evidence>
<reference evidence="9" key="1">
    <citation type="submission" date="2023-10" db="EMBL/GenBank/DDBJ databases">
        <title>Genome assembly of Pristionchus species.</title>
        <authorList>
            <person name="Yoshida K."/>
            <person name="Sommer R.J."/>
        </authorList>
    </citation>
    <scope>NUCLEOTIDE SEQUENCE</scope>
    <source>
        <strain evidence="9">RS0144</strain>
    </source>
</reference>
<dbReference type="GO" id="GO:0046872">
    <property type="term" value="F:metal ion binding"/>
    <property type="evidence" value="ECO:0007669"/>
    <property type="project" value="UniProtKB-KW"/>
</dbReference>
<evidence type="ECO:0000256" key="5">
    <source>
        <dbReference type="ARBA" id="ARBA00022691"/>
    </source>
</evidence>
<comment type="subcellular location">
    <subcellularLocation>
        <location evidence="1">Chromosome</location>
    </subcellularLocation>
</comment>
<keyword evidence="7" id="KW-0862">Zinc</keyword>
<dbReference type="EMBL" id="BTSX01000004">
    <property type="protein sequence ID" value="GMS91793.1"/>
    <property type="molecule type" value="Genomic_DNA"/>
</dbReference>
<dbReference type="PANTHER" id="PTHR46223">
    <property type="entry name" value="HISTONE-LYSINE N-METHYLTRANSFERASE SUV39H"/>
    <property type="match status" value="1"/>
</dbReference>
<dbReference type="SMART" id="SM00317">
    <property type="entry name" value="SET"/>
    <property type="match status" value="1"/>
</dbReference>
<dbReference type="GO" id="GO:0008168">
    <property type="term" value="F:methyltransferase activity"/>
    <property type="evidence" value="ECO:0007669"/>
    <property type="project" value="UniProtKB-KW"/>
</dbReference>
<keyword evidence="3" id="KW-0489">Methyltransferase</keyword>
<dbReference type="GO" id="GO:0005694">
    <property type="term" value="C:chromosome"/>
    <property type="evidence" value="ECO:0007669"/>
    <property type="project" value="UniProtKB-SubCell"/>
</dbReference>
<evidence type="ECO:0000313" key="10">
    <source>
        <dbReference type="Proteomes" id="UP001432027"/>
    </source>
</evidence>
<dbReference type="AlphaFoldDB" id="A0AAV5TCJ0"/>
<sequence>IKGWSLRAVTEFETNELITEYVGEITLEKSTGRAQQCDYDLSYKAEREDGSERPLNICAYKKGNESRYISHACEPNAYFQTTIVSRAGLCVNSGAILAKKTILRGEEITLDYFSGKGIFDEDMGDVTHMFPPSGCACGSPNCRFTKELLEEYKKKYHTI</sequence>
<gene>
    <name evidence="9" type="ORF">PENTCL1PPCAC_13968</name>
</gene>
<keyword evidence="5" id="KW-0949">S-adenosyl-L-methionine</keyword>
<dbReference type="Gene3D" id="2.170.270.10">
    <property type="entry name" value="SET domain"/>
    <property type="match status" value="1"/>
</dbReference>
<dbReference type="Pfam" id="PF00856">
    <property type="entry name" value="SET"/>
    <property type="match status" value="1"/>
</dbReference>
<protein>
    <recommendedName>
        <fullName evidence="8">SET domain-containing protein</fullName>
    </recommendedName>
</protein>
<comment type="caution">
    <text evidence="9">The sequence shown here is derived from an EMBL/GenBank/DDBJ whole genome shotgun (WGS) entry which is preliminary data.</text>
</comment>
<name>A0AAV5TCJ0_9BILA</name>
<keyword evidence="10" id="KW-1185">Reference proteome</keyword>
<feature type="domain" description="SET" evidence="8">
    <location>
        <begin position="1"/>
        <end position="113"/>
    </location>
</feature>
<evidence type="ECO:0000256" key="6">
    <source>
        <dbReference type="ARBA" id="ARBA00022723"/>
    </source>
</evidence>